<feature type="non-terminal residue" evidence="1">
    <location>
        <position position="61"/>
    </location>
</feature>
<evidence type="ECO:0000313" key="1">
    <source>
        <dbReference type="EMBL" id="SDO05381.1"/>
    </source>
</evidence>
<sequence length="61" mass="7345">MRALHSCHADITETFYRTYDALTYGFFWDTENLLHLYKRIPAERMIQFLETEHLSFTTSVI</sequence>
<gene>
    <name evidence="1" type="ORF">SAMN04487900_10899</name>
</gene>
<evidence type="ECO:0000313" key="2">
    <source>
        <dbReference type="Proteomes" id="UP000199134"/>
    </source>
</evidence>
<proteinExistence type="predicted"/>
<name>A0A1H0GF01_9BACT</name>
<dbReference type="EMBL" id="FNIW01000008">
    <property type="protein sequence ID" value="SDO05381.1"/>
    <property type="molecule type" value="Genomic_DNA"/>
</dbReference>
<accession>A0A1H0GF01</accession>
<dbReference type="Proteomes" id="UP000199134">
    <property type="component" value="Unassembled WGS sequence"/>
</dbReference>
<comment type="caution">
    <text evidence="1">The sequence shown here is derived from an EMBL/GenBank/DDBJ whole genome shotgun (WGS) entry which is preliminary data.</text>
</comment>
<dbReference type="AlphaFoldDB" id="A0A1H0GF01"/>
<reference evidence="2" key="1">
    <citation type="submission" date="2016-10" db="EMBL/GenBank/DDBJ databases">
        <authorList>
            <person name="de Groot N.N."/>
        </authorList>
    </citation>
    <scope>NUCLEOTIDE SEQUENCE [LARGE SCALE GENOMIC DNA]</scope>
    <source>
        <strain evidence="2">BP1-145</strain>
    </source>
</reference>
<organism evidence="1 2">
    <name type="scientific">Prevotella communis</name>
    <dbReference type="NCBI Taxonomy" id="2913614"/>
    <lineage>
        <taxon>Bacteria</taxon>
        <taxon>Pseudomonadati</taxon>
        <taxon>Bacteroidota</taxon>
        <taxon>Bacteroidia</taxon>
        <taxon>Bacteroidales</taxon>
        <taxon>Prevotellaceae</taxon>
        <taxon>Prevotella</taxon>
    </lineage>
</organism>
<protein>
    <submittedName>
        <fullName evidence="1">Uncharacterized protein</fullName>
    </submittedName>
</protein>